<dbReference type="EMBL" id="JAESVP010000002">
    <property type="protein sequence ID" value="MBL4927276.1"/>
    <property type="molecule type" value="Genomic_DNA"/>
</dbReference>
<keyword evidence="3" id="KW-1185">Reference proteome</keyword>
<dbReference type="AlphaFoldDB" id="A0A8J7SR33"/>
<evidence type="ECO:0000313" key="3">
    <source>
        <dbReference type="Proteomes" id="UP000619033"/>
    </source>
</evidence>
<organism evidence="2 3">
    <name type="scientific">Fuscibacter oryzae</name>
    <dbReference type="NCBI Taxonomy" id="2803939"/>
    <lineage>
        <taxon>Bacteria</taxon>
        <taxon>Pseudomonadati</taxon>
        <taxon>Pseudomonadota</taxon>
        <taxon>Alphaproteobacteria</taxon>
        <taxon>Rhodobacterales</taxon>
        <taxon>Paracoccaceae</taxon>
        <taxon>Fuscibacter</taxon>
    </lineage>
</organism>
<evidence type="ECO:0000313" key="2">
    <source>
        <dbReference type="EMBL" id="MBL4927276.1"/>
    </source>
</evidence>
<keyword evidence="1" id="KW-0472">Membrane</keyword>
<feature type="transmembrane region" description="Helical" evidence="1">
    <location>
        <begin position="6"/>
        <end position="26"/>
    </location>
</feature>
<comment type="caution">
    <text evidence="2">The sequence shown here is derived from an EMBL/GenBank/DDBJ whole genome shotgun (WGS) entry which is preliminary data.</text>
</comment>
<dbReference type="RefSeq" id="WP_202658422.1">
    <property type="nucleotide sequence ID" value="NZ_JAESVP010000002.1"/>
</dbReference>
<gene>
    <name evidence="2" type="ORF">JI744_04075</name>
</gene>
<keyword evidence="1" id="KW-0812">Transmembrane</keyword>
<evidence type="ECO:0000256" key="1">
    <source>
        <dbReference type="SAM" id="Phobius"/>
    </source>
</evidence>
<reference evidence="2" key="1">
    <citation type="submission" date="2021-01" db="EMBL/GenBank/DDBJ databases">
        <title>Genome seq and assembly of Tabrizicola sp. KVB23.</title>
        <authorList>
            <person name="Chhetri G."/>
        </authorList>
    </citation>
    <scope>NUCLEOTIDE SEQUENCE</scope>
    <source>
        <strain evidence="2">KVB23</strain>
    </source>
</reference>
<dbReference type="Proteomes" id="UP000619033">
    <property type="component" value="Unassembled WGS sequence"/>
</dbReference>
<proteinExistence type="predicted"/>
<sequence>MGLLIWIGAALTLAGIAGLVWCIVLAMRLRKAGLPDDALRARLQRVVMLNLGALGVSALGLMAVVMGIALS</sequence>
<name>A0A8J7SR33_9RHOB</name>
<protein>
    <submittedName>
        <fullName evidence="2">Uncharacterized protein</fullName>
    </submittedName>
</protein>
<accession>A0A8J7SR33</accession>
<keyword evidence="1" id="KW-1133">Transmembrane helix</keyword>
<feature type="transmembrane region" description="Helical" evidence="1">
    <location>
        <begin position="47"/>
        <end position="70"/>
    </location>
</feature>